<sequence length="230" mass="24904">MTLWDLFGLALRRWPVVLVGALCTAVVAWAAIQDEGVYWTRTQVVFLAPPSDLYPNSLETRSESLVITAGLVAKEINGPGAVTKYGSSDVSLVGLGIRRGWSVRLPDSGGQWAPNFSEQVLIAEVVGESVEEVEHDQKALFELISDELYDMQRDMGVAPVNDVTVTVAPESTVIYHVAGSRSRAVGMAGVLGAGATVAVLFTLEIRARRRWLREQRDTPTTAIPIVAARS</sequence>
<dbReference type="Proteomes" id="UP001165405">
    <property type="component" value="Unassembled WGS sequence"/>
</dbReference>
<gene>
    <name evidence="2" type="ORF">L1785_03275</name>
</gene>
<keyword evidence="1" id="KW-1133">Transmembrane helix</keyword>
<accession>A0AA41QCA9</accession>
<name>A0AA41QCA9_9MICO</name>
<dbReference type="EMBL" id="JAKGSG010000011">
    <property type="protein sequence ID" value="MCF4119991.1"/>
    <property type="molecule type" value="Genomic_DNA"/>
</dbReference>
<keyword evidence="1" id="KW-0472">Membrane</keyword>
<proteinExistence type="predicted"/>
<feature type="transmembrane region" description="Helical" evidence="1">
    <location>
        <begin position="184"/>
        <end position="203"/>
    </location>
</feature>
<evidence type="ECO:0000313" key="2">
    <source>
        <dbReference type="EMBL" id="MCF4119991.1"/>
    </source>
</evidence>
<reference evidence="2" key="1">
    <citation type="submission" date="2022-01" db="EMBL/GenBank/DDBJ databases">
        <title>Antribacter sp. nov., isolated from Guizhou of China.</title>
        <authorList>
            <person name="Chengliang C."/>
            <person name="Ya Z."/>
        </authorList>
    </citation>
    <scope>NUCLEOTIDE SEQUENCE</scope>
    <source>
        <strain evidence="2">KLBMP 9083</strain>
    </source>
</reference>
<dbReference type="RefSeq" id="WP_236087703.1">
    <property type="nucleotide sequence ID" value="NZ_JAKGSG010000011.1"/>
</dbReference>
<organism evidence="2 3">
    <name type="scientific">Antribacter soli</name>
    <dbReference type="NCBI Taxonomy" id="2910976"/>
    <lineage>
        <taxon>Bacteria</taxon>
        <taxon>Bacillati</taxon>
        <taxon>Actinomycetota</taxon>
        <taxon>Actinomycetes</taxon>
        <taxon>Micrococcales</taxon>
        <taxon>Promicromonosporaceae</taxon>
        <taxon>Antribacter</taxon>
    </lineage>
</organism>
<dbReference type="AlphaFoldDB" id="A0AA41QCA9"/>
<evidence type="ECO:0000313" key="3">
    <source>
        <dbReference type="Proteomes" id="UP001165405"/>
    </source>
</evidence>
<keyword evidence="1" id="KW-0812">Transmembrane</keyword>
<keyword evidence="3" id="KW-1185">Reference proteome</keyword>
<comment type="caution">
    <text evidence="2">The sequence shown here is derived from an EMBL/GenBank/DDBJ whole genome shotgun (WGS) entry which is preliminary data.</text>
</comment>
<protein>
    <submittedName>
        <fullName evidence="2">Uncharacterized protein</fullName>
    </submittedName>
</protein>
<evidence type="ECO:0000256" key="1">
    <source>
        <dbReference type="SAM" id="Phobius"/>
    </source>
</evidence>